<keyword evidence="6" id="KW-1185">Reference proteome</keyword>
<feature type="domain" description="ABC transporter" evidence="4">
    <location>
        <begin position="2"/>
        <end position="233"/>
    </location>
</feature>
<dbReference type="GO" id="GO:0016887">
    <property type="term" value="F:ATP hydrolysis activity"/>
    <property type="evidence" value="ECO:0007669"/>
    <property type="project" value="InterPro"/>
</dbReference>
<name>A0A9J6RE10_9BACI</name>
<evidence type="ECO:0000313" key="5">
    <source>
        <dbReference type="EMBL" id="MCZ0703433.1"/>
    </source>
</evidence>
<dbReference type="AlphaFoldDB" id="A0A9J6RE10"/>
<evidence type="ECO:0000256" key="1">
    <source>
        <dbReference type="ARBA" id="ARBA00022448"/>
    </source>
</evidence>
<dbReference type="PANTHER" id="PTHR24220">
    <property type="entry name" value="IMPORT ATP-BINDING PROTEIN"/>
    <property type="match status" value="1"/>
</dbReference>
<sequence>MLTLTNIKKSVSQHTDVVLFRNISLQLRVGEWVSIVGPSGAGKTTLLNCIAGIQGGDQGSIELDGMEIHQLTNDERSNVRRLHIGFVFQDFKLLPYYSVLENVILPLARDKKKEQLTAKAKSLLEQVGIGEGYYHRLPSALSGGEKQRVAIARALINDPKLIICDEPTGNLDNDNKGQVLHILHTLKQKEHAIIVVTHDEEVAREGDRIYELKNHSLNEVGVKDVRDKLEENS</sequence>
<comment type="caution">
    <text evidence="5">The sequence shown here is derived from an EMBL/GenBank/DDBJ whole genome shotgun (WGS) entry which is preliminary data.</text>
</comment>
<dbReference type="GO" id="GO:0005524">
    <property type="term" value="F:ATP binding"/>
    <property type="evidence" value="ECO:0007669"/>
    <property type="project" value="UniProtKB-KW"/>
</dbReference>
<dbReference type="SMART" id="SM00382">
    <property type="entry name" value="AAA"/>
    <property type="match status" value="1"/>
</dbReference>
<dbReference type="InterPro" id="IPR015854">
    <property type="entry name" value="ABC_transpr_LolD-like"/>
</dbReference>
<dbReference type="GO" id="GO:0022857">
    <property type="term" value="F:transmembrane transporter activity"/>
    <property type="evidence" value="ECO:0007669"/>
    <property type="project" value="TreeGrafter"/>
</dbReference>
<proteinExistence type="predicted"/>
<dbReference type="PROSITE" id="PS00211">
    <property type="entry name" value="ABC_TRANSPORTER_1"/>
    <property type="match status" value="1"/>
</dbReference>
<evidence type="ECO:0000256" key="3">
    <source>
        <dbReference type="ARBA" id="ARBA00022840"/>
    </source>
</evidence>
<dbReference type="PROSITE" id="PS50893">
    <property type="entry name" value="ABC_TRANSPORTER_2"/>
    <property type="match status" value="1"/>
</dbReference>
<keyword evidence="3 5" id="KW-0067">ATP-binding</keyword>
<accession>A0A9J6RE10</accession>
<evidence type="ECO:0000256" key="2">
    <source>
        <dbReference type="ARBA" id="ARBA00022741"/>
    </source>
</evidence>
<dbReference type="InterPro" id="IPR003439">
    <property type="entry name" value="ABC_transporter-like_ATP-bd"/>
</dbReference>
<dbReference type="Proteomes" id="UP001084197">
    <property type="component" value="Unassembled WGS sequence"/>
</dbReference>
<evidence type="ECO:0000259" key="4">
    <source>
        <dbReference type="PROSITE" id="PS50893"/>
    </source>
</evidence>
<dbReference type="GO" id="GO:0005886">
    <property type="term" value="C:plasma membrane"/>
    <property type="evidence" value="ECO:0007669"/>
    <property type="project" value="TreeGrafter"/>
</dbReference>
<dbReference type="EMBL" id="JAPRAT010000017">
    <property type="protein sequence ID" value="MCZ0703433.1"/>
    <property type="molecule type" value="Genomic_DNA"/>
</dbReference>
<organism evidence="5 6">
    <name type="scientific">Natronobacillus azotifigens</name>
    <dbReference type="NCBI Taxonomy" id="472978"/>
    <lineage>
        <taxon>Bacteria</taxon>
        <taxon>Bacillati</taxon>
        <taxon>Bacillota</taxon>
        <taxon>Bacilli</taxon>
        <taxon>Bacillales</taxon>
        <taxon>Bacillaceae</taxon>
        <taxon>Natronobacillus</taxon>
    </lineage>
</organism>
<dbReference type="RefSeq" id="WP_268780205.1">
    <property type="nucleotide sequence ID" value="NZ_JAPRAT010000017.1"/>
</dbReference>
<dbReference type="Gene3D" id="3.40.50.300">
    <property type="entry name" value="P-loop containing nucleotide triphosphate hydrolases"/>
    <property type="match status" value="1"/>
</dbReference>
<keyword evidence="2" id="KW-0547">Nucleotide-binding</keyword>
<dbReference type="InterPro" id="IPR003593">
    <property type="entry name" value="AAA+_ATPase"/>
</dbReference>
<dbReference type="CDD" id="cd03255">
    <property type="entry name" value="ABC_MJ0796_LolCDE_FtsE"/>
    <property type="match status" value="1"/>
</dbReference>
<dbReference type="Pfam" id="PF00005">
    <property type="entry name" value="ABC_tran"/>
    <property type="match status" value="1"/>
</dbReference>
<evidence type="ECO:0000313" key="6">
    <source>
        <dbReference type="Proteomes" id="UP001084197"/>
    </source>
</evidence>
<dbReference type="InterPro" id="IPR017871">
    <property type="entry name" value="ABC_transporter-like_CS"/>
</dbReference>
<dbReference type="PANTHER" id="PTHR24220:SF659">
    <property type="entry name" value="TRANSPORTER, PUTATIVE-RELATED"/>
    <property type="match status" value="1"/>
</dbReference>
<protein>
    <submittedName>
        <fullName evidence="5">ABC transporter ATP-binding protein</fullName>
    </submittedName>
</protein>
<dbReference type="InterPro" id="IPR027417">
    <property type="entry name" value="P-loop_NTPase"/>
</dbReference>
<gene>
    <name evidence="5" type="ORF">OWO01_09410</name>
</gene>
<dbReference type="InterPro" id="IPR017911">
    <property type="entry name" value="MacB-like_ATP-bd"/>
</dbReference>
<keyword evidence="1" id="KW-0813">Transport</keyword>
<reference evidence="5" key="1">
    <citation type="submission" date="2022-11" db="EMBL/GenBank/DDBJ databases">
        <title>WGS of Natronobacillus azotifigens 24KS-1, an anaerobic diazotrophic haloalkaliphile from soda-rich habitats.</title>
        <authorList>
            <person name="Sorokin D.Y."/>
            <person name="Merkel A.Y."/>
        </authorList>
    </citation>
    <scope>NUCLEOTIDE SEQUENCE</scope>
    <source>
        <strain evidence="5">24KS-1</strain>
    </source>
</reference>
<dbReference type="SUPFAM" id="SSF52540">
    <property type="entry name" value="P-loop containing nucleoside triphosphate hydrolases"/>
    <property type="match status" value="1"/>
</dbReference>